<evidence type="ECO:0000256" key="4">
    <source>
        <dbReference type="ARBA" id="ARBA00012702"/>
    </source>
</evidence>
<reference evidence="14 15" key="1">
    <citation type="submission" date="2008-07" db="EMBL/GenBank/DDBJ databases">
        <authorList>
            <person name="El-Sayed N."/>
            <person name="Caler E."/>
            <person name="Inman J."/>
            <person name="Amedeo P."/>
            <person name="Hass B."/>
            <person name="Wortman J."/>
        </authorList>
    </citation>
    <scope>NUCLEOTIDE SEQUENCE [LARGE SCALE GENOMIC DNA]</scope>
    <source>
        <strain evidence="15">ATCC 50983 / TXsc</strain>
    </source>
</reference>
<dbReference type="PROSITE" id="PS51147">
    <property type="entry name" value="PFTA"/>
    <property type="match status" value="5"/>
</dbReference>
<evidence type="ECO:0000256" key="7">
    <source>
        <dbReference type="ARBA" id="ARBA00022737"/>
    </source>
</evidence>
<evidence type="ECO:0000256" key="5">
    <source>
        <dbReference type="ARBA" id="ARBA00022602"/>
    </source>
</evidence>
<gene>
    <name evidence="14" type="ORF">Pmar_PMAR001364</name>
</gene>
<dbReference type="GO" id="GO:0004662">
    <property type="term" value="F:CAAX-protein geranylgeranyltransferase activity"/>
    <property type="evidence" value="ECO:0007669"/>
    <property type="project" value="UniProtKB-EC"/>
</dbReference>
<accession>C5KJI0</accession>
<dbReference type="GO" id="GO:0005953">
    <property type="term" value="C:CAAX-protein geranylgeranyltransferase complex"/>
    <property type="evidence" value="ECO:0007669"/>
    <property type="project" value="TreeGrafter"/>
</dbReference>
<evidence type="ECO:0000256" key="8">
    <source>
        <dbReference type="ARBA" id="ARBA00022842"/>
    </source>
</evidence>
<keyword evidence="7" id="KW-0677">Repeat</keyword>
<dbReference type="EC" id="2.5.1.59" evidence="3"/>
<evidence type="ECO:0000256" key="11">
    <source>
        <dbReference type="ARBA" id="ARBA00042436"/>
    </source>
</evidence>
<dbReference type="EMBL" id="GG673606">
    <property type="protein sequence ID" value="EER15314.1"/>
    <property type="molecule type" value="Genomic_DNA"/>
</dbReference>
<protein>
    <recommendedName>
        <fullName evidence="9">Protein farnesyltransferase/geranylgeranyltransferase type-1 subunit alpha</fullName>
        <ecNumber evidence="4">2.5.1.58</ecNumber>
        <ecNumber evidence="3">2.5.1.59</ecNumber>
    </recommendedName>
    <alternativeName>
        <fullName evidence="12">CAAX farnesyltransferase subunit alpha</fullName>
    </alternativeName>
    <alternativeName>
        <fullName evidence="11">FTase-alpha</fullName>
    </alternativeName>
    <alternativeName>
        <fullName evidence="10">Ras proteins prenyltransferase subunit alpha</fullName>
    </alternativeName>
    <alternativeName>
        <fullName evidence="13">Type I protein geranyl-geranyltransferase subunit alpha</fullName>
    </alternativeName>
</protein>
<evidence type="ECO:0000256" key="13">
    <source>
        <dbReference type="ARBA" id="ARBA00043219"/>
    </source>
</evidence>
<evidence type="ECO:0000256" key="6">
    <source>
        <dbReference type="ARBA" id="ARBA00022679"/>
    </source>
</evidence>
<evidence type="ECO:0000313" key="15">
    <source>
        <dbReference type="Proteomes" id="UP000007800"/>
    </source>
</evidence>
<dbReference type="PANTHER" id="PTHR11129:SF1">
    <property type="entry name" value="PROTEIN FARNESYLTRANSFERASE_GERANYLGERANYLTRANSFERASE TYPE-1 SUBUNIT ALPHA"/>
    <property type="match status" value="1"/>
</dbReference>
<dbReference type="OrthoDB" id="272289at2759"/>
<organism evidence="15">
    <name type="scientific">Perkinsus marinus (strain ATCC 50983 / TXsc)</name>
    <dbReference type="NCBI Taxonomy" id="423536"/>
    <lineage>
        <taxon>Eukaryota</taxon>
        <taxon>Sar</taxon>
        <taxon>Alveolata</taxon>
        <taxon>Perkinsozoa</taxon>
        <taxon>Perkinsea</taxon>
        <taxon>Perkinsida</taxon>
        <taxon>Perkinsidae</taxon>
        <taxon>Perkinsus</taxon>
    </lineage>
</organism>
<evidence type="ECO:0000256" key="12">
    <source>
        <dbReference type="ARBA" id="ARBA00043086"/>
    </source>
</evidence>
<dbReference type="GeneID" id="9046121"/>
<comment type="cofactor">
    <cofactor evidence="1">
        <name>Mg(2+)</name>
        <dbReference type="ChEBI" id="CHEBI:18420"/>
    </cofactor>
</comment>
<keyword evidence="6 14" id="KW-0808">Transferase</keyword>
<dbReference type="Proteomes" id="UP000007800">
    <property type="component" value="Unassembled WGS sequence"/>
</dbReference>
<keyword evidence="8" id="KW-0460">Magnesium</keyword>
<dbReference type="GO" id="GO:0005965">
    <property type="term" value="C:protein farnesyltransferase complex"/>
    <property type="evidence" value="ECO:0007669"/>
    <property type="project" value="TreeGrafter"/>
</dbReference>
<proteinExistence type="inferred from homology"/>
<dbReference type="OMA" id="WAIRTFN"/>
<dbReference type="GO" id="GO:0004660">
    <property type="term" value="F:protein farnesyltransferase activity"/>
    <property type="evidence" value="ECO:0007669"/>
    <property type="project" value="UniProtKB-EC"/>
</dbReference>
<evidence type="ECO:0000256" key="9">
    <source>
        <dbReference type="ARBA" id="ARBA00040965"/>
    </source>
</evidence>
<evidence type="ECO:0000313" key="14">
    <source>
        <dbReference type="EMBL" id="EER15314.1"/>
    </source>
</evidence>
<dbReference type="AlphaFoldDB" id="C5KJI0"/>
<comment type="similarity">
    <text evidence="2">Belongs to the protein prenyltransferase subunit alpha family.</text>
</comment>
<evidence type="ECO:0000256" key="1">
    <source>
        <dbReference type="ARBA" id="ARBA00001946"/>
    </source>
</evidence>
<dbReference type="InParanoid" id="C5KJI0"/>
<name>C5KJI0_PERM5</name>
<dbReference type="RefSeq" id="XP_002783518.1">
    <property type="nucleotide sequence ID" value="XM_002783472.1"/>
</dbReference>
<dbReference type="EC" id="2.5.1.58" evidence="4"/>
<keyword evidence="5" id="KW-0637">Prenyltransferase</keyword>
<dbReference type="InterPro" id="IPR002088">
    <property type="entry name" value="Prenyl_trans_a"/>
</dbReference>
<dbReference type="SUPFAM" id="SSF48439">
    <property type="entry name" value="Protein prenylyltransferase"/>
    <property type="match status" value="1"/>
</dbReference>
<evidence type="ECO:0000256" key="3">
    <source>
        <dbReference type="ARBA" id="ARBA00012700"/>
    </source>
</evidence>
<dbReference type="Pfam" id="PF01239">
    <property type="entry name" value="PPTA"/>
    <property type="match status" value="5"/>
</dbReference>
<dbReference type="Gene3D" id="1.25.40.120">
    <property type="entry name" value="Protein prenylyltransferase"/>
    <property type="match status" value="1"/>
</dbReference>
<evidence type="ECO:0000256" key="2">
    <source>
        <dbReference type="ARBA" id="ARBA00006734"/>
    </source>
</evidence>
<dbReference type="PANTHER" id="PTHR11129">
    <property type="entry name" value="PROTEIN FARNESYLTRANSFERASE ALPHA SUBUNIT/RAB GERANYLGERANYL TRANSFERASE ALPHA SUBUNIT"/>
    <property type="match status" value="1"/>
</dbReference>
<keyword evidence="15" id="KW-1185">Reference proteome</keyword>
<evidence type="ECO:0000256" key="10">
    <source>
        <dbReference type="ARBA" id="ARBA00041392"/>
    </source>
</evidence>
<sequence>MSSGSAYIPMDARPEWKGVQPVFQDDGPKPLVQIQYTEEFTDIHNYFRAILEKEEVSRRAFDLTAEVIELNAADYTAWYWRRKCLEGLADTELLRGELEFTQEWATDSPKNYQVWFHRRWVVEKLFEKNLLLSQDEEFAFTAEALSGDAKNLNAWSHRMFVIHLFGRDTTVSGLEAELDMSAGLLRNDLRNNSAWNHRFVILQKLAEIEPESLEDRREAEMLFVMEALKLTPNNESPWNYVMGILFDYAPEDRQQIAPLLERVRSFAREAVDEGSQHANLPPNRFALEFLARAAWKHDGDCASALSYYTTLAASDQVRQGYWNHVMKQRKGEIESKDVLVELERQNGR</sequence>